<dbReference type="GO" id="GO:0016020">
    <property type="term" value="C:membrane"/>
    <property type="evidence" value="ECO:0007669"/>
    <property type="project" value="InterPro"/>
</dbReference>
<feature type="transmembrane region" description="Helical" evidence="3">
    <location>
        <begin position="12"/>
        <end position="31"/>
    </location>
</feature>
<dbReference type="Pfam" id="PF07155">
    <property type="entry name" value="ECF-ribofla_trS"/>
    <property type="match status" value="1"/>
</dbReference>
<evidence type="ECO:0000256" key="2">
    <source>
        <dbReference type="ARBA" id="ARBA00022989"/>
    </source>
</evidence>
<dbReference type="STRING" id="1121301.SAMN02745912_01076"/>
<dbReference type="InterPro" id="IPR009825">
    <property type="entry name" value="ECF_substrate-spec-like"/>
</dbReference>
<dbReference type="Gene3D" id="1.10.1760.20">
    <property type="match status" value="1"/>
</dbReference>
<evidence type="ECO:0000256" key="3">
    <source>
        <dbReference type="SAM" id="Phobius"/>
    </source>
</evidence>
<reference evidence="4 5" key="1">
    <citation type="submission" date="2016-11" db="EMBL/GenBank/DDBJ databases">
        <authorList>
            <person name="Jaros S."/>
            <person name="Januszkiewicz K."/>
            <person name="Wedrychowicz H."/>
        </authorList>
    </citation>
    <scope>NUCLEOTIDE SEQUENCE [LARGE SCALE GENOMIC DNA]</scope>
    <source>
        <strain evidence="4 5">DSM 15212</strain>
    </source>
</reference>
<keyword evidence="2 3" id="KW-1133">Transmembrane helix</keyword>
<dbReference type="EMBL" id="FRAG01000009">
    <property type="protein sequence ID" value="SHJ78942.1"/>
    <property type="molecule type" value="Genomic_DNA"/>
</dbReference>
<keyword evidence="3" id="KW-0472">Membrane</keyword>
<dbReference type="PANTHER" id="PTHR37815">
    <property type="entry name" value="UPF0397 PROTEIN BC_2624-RELATED"/>
    <property type="match status" value="1"/>
</dbReference>
<keyword evidence="1 3" id="KW-0812">Transmembrane</keyword>
<protein>
    <submittedName>
        <fullName evidence="4">Uncharacterized membrane protein</fullName>
    </submittedName>
</protein>
<name>A0A1M6M660_PARC5</name>
<accession>A0A1M6M660</accession>
<evidence type="ECO:0000313" key="4">
    <source>
        <dbReference type="EMBL" id="SHJ78942.1"/>
    </source>
</evidence>
<keyword evidence="5" id="KW-1185">Reference proteome</keyword>
<evidence type="ECO:0000256" key="1">
    <source>
        <dbReference type="ARBA" id="ARBA00022692"/>
    </source>
</evidence>
<sequence>MGNISTKELTIMGLLTALVTVSTIAITIPIPATGGYLNLGDSFIFLAAIVFGWRYGLVAGGLGAALADLLVAPAYVIPTLIVKGVMGFIVGKIADNDNDNLFNYRNLTAIIIGAVWMALGYYIAQTIMLGNFKTPLVEFGPNVLQGLIGALIFFPMALAIKKSKILK</sequence>
<feature type="transmembrane region" description="Helical" evidence="3">
    <location>
        <begin position="43"/>
        <end position="66"/>
    </location>
</feature>
<feature type="transmembrane region" description="Helical" evidence="3">
    <location>
        <begin position="72"/>
        <end position="90"/>
    </location>
</feature>
<gene>
    <name evidence="4" type="ORF">SAMN02745912_01076</name>
</gene>
<dbReference type="PANTHER" id="PTHR37815:SF3">
    <property type="entry name" value="UPF0397 PROTEIN SPR0429"/>
    <property type="match status" value="1"/>
</dbReference>
<dbReference type="Proteomes" id="UP000184465">
    <property type="component" value="Unassembled WGS sequence"/>
</dbReference>
<dbReference type="AlphaFoldDB" id="A0A1M6M660"/>
<proteinExistence type="predicted"/>
<evidence type="ECO:0000313" key="5">
    <source>
        <dbReference type="Proteomes" id="UP000184465"/>
    </source>
</evidence>
<dbReference type="OrthoDB" id="411368at2"/>
<dbReference type="RefSeq" id="WP_073147720.1">
    <property type="nucleotide sequence ID" value="NZ_FRAG01000009.1"/>
</dbReference>
<organism evidence="4 5">
    <name type="scientific">Paramaledivibacter caminithermalis (strain DSM 15212 / CIP 107654 / DViRD3)</name>
    <name type="common">Clostridium caminithermale</name>
    <dbReference type="NCBI Taxonomy" id="1121301"/>
    <lineage>
        <taxon>Bacteria</taxon>
        <taxon>Bacillati</taxon>
        <taxon>Bacillota</taxon>
        <taxon>Clostridia</taxon>
        <taxon>Peptostreptococcales</taxon>
        <taxon>Caminicellaceae</taxon>
        <taxon>Paramaledivibacter</taxon>
    </lineage>
</organism>
<feature type="transmembrane region" description="Helical" evidence="3">
    <location>
        <begin position="143"/>
        <end position="160"/>
    </location>
</feature>
<feature type="transmembrane region" description="Helical" evidence="3">
    <location>
        <begin position="102"/>
        <end position="123"/>
    </location>
</feature>